<keyword evidence="1" id="KW-0472">Membrane</keyword>
<accession>A0A1F6ECV4</accession>
<keyword evidence="1" id="KW-1133">Transmembrane helix</keyword>
<evidence type="ECO:0000313" key="3">
    <source>
        <dbReference type="Proteomes" id="UP000179115"/>
    </source>
</evidence>
<name>A0A1F6ECV4_9BACT</name>
<sequence length="197" mass="21689">MEPKFQTSFIPKQALEESTTGRRPRAAVSVFMVIGLILFLGSLASVLGVILYGEFLKQNIESKSADLERAKNEFEPALIQRLTALDRRMAASEELLKNHVSVSSLFELLQSYTLQNVRFETFRFATKGAGSSLFMNGRAKSFAAVALQSDVFGKIPFIKNAIFASPNLDPEGNVTFEFSSELDPALLSYVAALKQAP</sequence>
<organism evidence="2 3">
    <name type="scientific">Candidatus Kaiserbacteria bacterium RIFCSPLOWO2_01_FULL_51_21</name>
    <dbReference type="NCBI Taxonomy" id="1798508"/>
    <lineage>
        <taxon>Bacteria</taxon>
        <taxon>Candidatus Kaiseribacteriota</taxon>
    </lineage>
</organism>
<dbReference type="EMBL" id="MFLV01000022">
    <property type="protein sequence ID" value="OGG71447.1"/>
    <property type="molecule type" value="Genomic_DNA"/>
</dbReference>
<keyword evidence="1" id="KW-0812">Transmembrane</keyword>
<proteinExistence type="predicted"/>
<feature type="transmembrane region" description="Helical" evidence="1">
    <location>
        <begin position="26"/>
        <end position="53"/>
    </location>
</feature>
<dbReference type="Proteomes" id="UP000179115">
    <property type="component" value="Unassembled WGS sequence"/>
</dbReference>
<dbReference type="STRING" id="1798508.A3A35_03315"/>
<evidence type="ECO:0008006" key="4">
    <source>
        <dbReference type="Google" id="ProtNLM"/>
    </source>
</evidence>
<gene>
    <name evidence="2" type="ORF">A3A35_03315</name>
</gene>
<dbReference type="AlphaFoldDB" id="A0A1F6ECV4"/>
<evidence type="ECO:0000313" key="2">
    <source>
        <dbReference type="EMBL" id="OGG71447.1"/>
    </source>
</evidence>
<evidence type="ECO:0000256" key="1">
    <source>
        <dbReference type="SAM" id="Phobius"/>
    </source>
</evidence>
<comment type="caution">
    <text evidence="2">The sequence shown here is derived from an EMBL/GenBank/DDBJ whole genome shotgun (WGS) entry which is preliminary data.</text>
</comment>
<reference evidence="2 3" key="1">
    <citation type="journal article" date="2016" name="Nat. Commun.">
        <title>Thousands of microbial genomes shed light on interconnected biogeochemical processes in an aquifer system.</title>
        <authorList>
            <person name="Anantharaman K."/>
            <person name="Brown C.T."/>
            <person name="Hug L.A."/>
            <person name="Sharon I."/>
            <person name="Castelle C.J."/>
            <person name="Probst A.J."/>
            <person name="Thomas B.C."/>
            <person name="Singh A."/>
            <person name="Wilkins M.J."/>
            <person name="Karaoz U."/>
            <person name="Brodie E.L."/>
            <person name="Williams K.H."/>
            <person name="Hubbard S.S."/>
            <person name="Banfield J.F."/>
        </authorList>
    </citation>
    <scope>NUCLEOTIDE SEQUENCE [LARGE SCALE GENOMIC DNA]</scope>
</reference>
<protein>
    <recommendedName>
        <fullName evidence="4">PilN domain-containing protein</fullName>
    </recommendedName>
</protein>